<reference evidence="2" key="2">
    <citation type="submission" date="2020-05" db="EMBL/GenBank/DDBJ databases">
        <authorList>
            <person name="Kim H.-S."/>
            <person name="Proctor R.H."/>
            <person name="Brown D.W."/>
        </authorList>
    </citation>
    <scope>NUCLEOTIDE SEQUENCE</scope>
    <source>
        <strain evidence="2">NRRL 20472</strain>
    </source>
</reference>
<dbReference type="EMBL" id="JABEXW010000992">
    <property type="protein sequence ID" value="KAF4949862.1"/>
    <property type="molecule type" value="Genomic_DNA"/>
</dbReference>
<evidence type="ECO:0000256" key="1">
    <source>
        <dbReference type="SAM" id="MobiDB-lite"/>
    </source>
</evidence>
<accession>A0A8H4WTN1</accession>
<feature type="region of interest" description="Disordered" evidence="1">
    <location>
        <begin position="78"/>
        <end position="134"/>
    </location>
</feature>
<organism evidence="2 3">
    <name type="scientific">Fusarium sarcochroum</name>
    <dbReference type="NCBI Taxonomy" id="1208366"/>
    <lineage>
        <taxon>Eukaryota</taxon>
        <taxon>Fungi</taxon>
        <taxon>Dikarya</taxon>
        <taxon>Ascomycota</taxon>
        <taxon>Pezizomycotina</taxon>
        <taxon>Sordariomycetes</taxon>
        <taxon>Hypocreomycetidae</taxon>
        <taxon>Hypocreales</taxon>
        <taxon>Nectriaceae</taxon>
        <taxon>Fusarium</taxon>
        <taxon>Fusarium lateritium species complex</taxon>
    </lineage>
</organism>
<sequence>MEIELVLVGNGTATVAFLGDLEIAPIPLAACVPKGDASVSPHESTLTVCLALWGLYQLASDETPVGYVHWRSELDVPTEGTHLASTTPRSTEDPSPAPEKGEAPLVPAFQGPQQPRARRNENVLQHIAEREERA</sequence>
<dbReference type="OrthoDB" id="5300765at2759"/>
<protein>
    <submittedName>
        <fullName evidence="2">Uncharacterized protein</fullName>
    </submittedName>
</protein>
<keyword evidence="3" id="KW-1185">Reference proteome</keyword>
<dbReference type="AlphaFoldDB" id="A0A8H4WTN1"/>
<gene>
    <name evidence="2" type="ORF">FSARC_13364</name>
</gene>
<evidence type="ECO:0000313" key="2">
    <source>
        <dbReference type="EMBL" id="KAF4949862.1"/>
    </source>
</evidence>
<comment type="caution">
    <text evidence="2">The sequence shown here is derived from an EMBL/GenBank/DDBJ whole genome shotgun (WGS) entry which is preliminary data.</text>
</comment>
<reference evidence="2" key="1">
    <citation type="journal article" date="2020" name="BMC Genomics">
        <title>Correction to: Identification and distribution of gene clusters required for synthesis of sphingolipid metabolism inhibitors in diverse species of the filamentous fungus Fusarium.</title>
        <authorList>
            <person name="Kim H.S."/>
            <person name="Lohmar J.M."/>
            <person name="Busman M."/>
            <person name="Brown D.W."/>
            <person name="Naumann T.A."/>
            <person name="Divon H.H."/>
            <person name="Lysoe E."/>
            <person name="Uhlig S."/>
            <person name="Proctor R.H."/>
        </authorList>
    </citation>
    <scope>NUCLEOTIDE SEQUENCE</scope>
    <source>
        <strain evidence="2">NRRL 20472</strain>
    </source>
</reference>
<proteinExistence type="predicted"/>
<name>A0A8H4WTN1_9HYPO</name>
<evidence type="ECO:0000313" key="3">
    <source>
        <dbReference type="Proteomes" id="UP000622797"/>
    </source>
</evidence>
<dbReference type="Proteomes" id="UP000622797">
    <property type="component" value="Unassembled WGS sequence"/>
</dbReference>